<dbReference type="GO" id="GO:0032880">
    <property type="term" value="P:regulation of protein localization"/>
    <property type="evidence" value="ECO:0007669"/>
    <property type="project" value="TreeGrafter"/>
</dbReference>
<evidence type="ECO:0000256" key="1">
    <source>
        <dbReference type="ARBA" id="ARBA00004496"/>
    </source>
</evidence>
<evidence type="ECO:0000256" key="3">
    <source>
        <dbReference type="SAM" id="MobiDB-lite"/>
    </source>
</evidence>
<dbReference type="EMBL" id="CAJOBJ010005361">
    <property type="protein sequence ID" value="CAF4029141.1"/>
    <property type="molecule type" value="Genomic_DNA"/>
</dbReference>
<dbReference type="SMART" id="SM00593">
    <property type="entry name" value="RUN"/>
    <property type="match status" value="1"/>
</dbReference>
<dbReference type="SUPFAM" id="SSF140741">
    <property type="entry name" value="RUN domain-like"/>
    <property type="match status" value="1"/>
</dbReference>
<dbReference type="Pfam" id="PF23142">
    <property type="entry name" value="PH_PLEKHM2"/>
    <property type="match status" value="1"/>
</dbReference>
<dbReference type="InterPro" id="IPR037213">
    <property type="entry name" value="Run_dom_sf"/>
</dbReference>
<dbReference type="PROSITE" id="PS50826">
    <property type="entry name" value="RUN"/>
    <property type="match status" value="1"/>
</dbReference>
<dbReference type="CDD" id="cd17680">
    <property type="entry name" value="RUN_PLEKHM2"/>
    <property type="match status" value="1"/>
</dbReference>
<comment type="subcellular location">
    <subcellularLocation>
        <location evidence="1">Cytoplasm</location>
    </subcellularLocation>
</comment>
<dbReference type="PANTHER" id="PTHR46556:SF1">
    <property type="entry name" value="PLECKSTRIN HOMOLOGY DOMAIN-CONTAINING FAMILY M MEMBER 2"/>
    <property type="match status" value="1"/>
</dbReference>
<dbReference type="GO" id="GO:0010008">
    <property type="term" value="C:endosome membrane"/>
    <property type="evidence" value="ECO:0007669"/>
    <property type="project" value="TreeGrafter"/>
</dbReference>
<dbReference type="AlphaFoldDB" id="A0A8S2P0T5"/>
<dbReference type="Pfam" id="PF02759">
    <property type="entry name" value="RUN"/>
    <property type="match status" value="1"/>
</dbReference>
<evidence type="ECO:0000313" key="5">
    <source>
        <dbReference type="EMBL" id="CAF4029141.1"/>
    </source>
</evidence>
<feature type="non-terminal residue" evidence="5">
    <location>
        <position position="505"/>
    </location>
</feature>
<name>A0A8S2P0T5_9BILA</name>
<dbReference type="GO" id="GO:0032418">
    <property type="term" value="P:lysosome localization"/>
    <property type="evidence" value="ECO:0007669"/>
    <property type="project" value="TreeGrafter"/>
</dbReference>
<dbReference type="PANTHER" id="PTHR46556">
    <property type="entry name" value="PLECKSTRIN HOMOLOGY DOMAIN-CONTAINING FAMILY M MEMBER 2"/>
    <property type="match status" value="1"/>
</dbReference>
<evidence type="ECO:0000313" key="6">
    <source>
        <dbReference type="Proteomes" id="UP000681720"/>
    </source>
</evidence>
<dbReference type="GO" id="GO:0019894">
    <property type="term" value="F:kinesin binding"/>
    <property type="evidence" value="ECO:0007669"/>
    <property type="project" value="TreeGrafter"/>
</dbReference>
<sequence length="505" mass="57005">MSYLYGPKIIKDKILTNISAAIREIHRLAVDDDNQKSRIITNDDWQVHCLLEHLDFALLYGLRFVQDGYYKCVSEFTPKLLLKEIESLLNIETNIGRGRAWFFFAFNDNLTESYIKCFQDNKKLIKKFYTSDSIVNDTQRLIALTTLCSGLENIQFDLKTDCVYFDRGCWPAYLQVDIKDTERLPLPGVRNDVPTFTTYLSRYDVQHLPSSSAILNSTTVASKRVRVPKRNGRASTTSSVVNSLISSDIHPTTFSRSSSISFDNPSIDGLSLNDENQIPNSTIRVSDSPLPLTSTTPGLSSSLSELDPILNNRPRTPSPISSIIVDEKAMTLPLADKSIVIETIDSEPSTTESKSLIVETQPSIIVEKPTNISEKIEQSMNSSEQHEHSILSSLSISIDNGLSDLSVEPKTDDLLRPKHVDSLDLEADANLQLQFTLEVYEIENKERLIKIFPTTIGHNNGNIETVFLLVTTMSVYLVRQTYETNGLYRIEKIESVRLEQINYME</sequence>
<keyword evidence="2" id="KW-0963">Cytoplasm</keyword>
<evidence type="ECO:0000259" key="4">
    <source>
        <dbReference type="PROSITE" id="PS50826"/>
    </source>
</evidence>
<feature type="domain" description="RUN" evidence="4">
    <location>
        <begin position="41"/>
        <end position="163"/>
    </location>
</feature>
<dbReference type="InterPro" id="IPR053015">
    <property type="entry name" value="PH_domain-containing_M2"/>
</dbReference>
<gene>
    <name evidence="5" type="ORF">GIL414_LOCUS13304</name>
</gene>
<feature type="compositionally biased region" description="Polar residues" evidence="3">
    <location>
        <begin position="273"/>
        <end position="285"/>
    </location>
</feature>
<dbReference type="InterPro" id="IPR057288">
    <property type="entry name" value="PH_PLEKHM2"/>
</dbReference>
<accession>A0A8S2P0T5</accession>
<comment type="caution">
    <text evidence="5">The sequence shown here is derived from an EMBL/GenBank/DDBJ whole genome shotgun (WGS) entry which is preliminary data.</text>
</comment>
<reference evidence="5" key="1">
    <citation type="submission" date="2021-02" db="EMBL/GenBank/DDBJ databases">
        <authorList>
            <person name="Nowell W R."/>
        </authorList>
    </citation>
    <scope>NUCLEOTIDE SEQUENCE</scope>
</reference>
<feature type="region of interest" description="Disordered" evidence="3">
    <location>
        <begin position="271"/>
        <end position="314"/>
    </location>
</feature>
<proteinExistence type="predicted"/>
<dbReference type="InterPro" id="IPR004012">
    <property type="entry name" value="Run_dom"/>
</dbReference>
<feature type="compositionally biased region" description="Low complexity" evidence="3">
    <location>
        <begin position="286"/>
        <end position="306"/>
    </location>
</feature>
<dbReference type="GO" id="GO:0007030">
    <property type="term" value="P:Golgi organization"/>
    <property type="evidence" value="ECO:0007669"/>
    <property type="project" value="TreeGrafter"/>
</dbReference>
<protein>
    <recommendedName>
        <fullName evidence="4">RUN domain-containing protein</fullName>
    </recommendedName>
</protein>
<evidence type="ECO:0000256" key="2">
    <source>
        <dbReference type="ARBA" id="ARBA00022490"/>
    </source>
</evidence>
<dbReference type="Proteomes" id="UP000681720">
    <property type="component" value="Unassembled WGS sequence"/>
</dbReference>
<dbReference type="InterPro" id="IPR047327">
    <property type="entry name" value="RUN_PLEKHM2"/>
</dbReference>
<dbReference type="Gene3D" id="1.20.58.900">
    <property type="match status" value="1"/>
</dbReference>
<organism evidence="5 6">
    <name type="scientific">Rotaria magnacalcarata</name>
    <dbReference type="NCBI Taxonomy" id="392030"/>
    <lineage>
        <taxon>Eukaryota</taxon>
        <taxon>Metazoa</taxon>
        <taxon>Spiralia</taxon>
        <taxon>Gnathifera</taxon>
        <taxon>Rotifera</taxon>
        <taxon>Eurotatoria</taxon>
        <taxon>Bdelloidea</taxon>
        <taxon>Philodinida</taxon>
        <taxon>Philodinidae</taxon>
        <taxon>Rotaria</taxon>
    </lineage>
</organism>